<protein>
    <submittedName>
        <fullName evidence="1">Uncharacterized protein</fullName>
    </submittedName>
</protein>
<evidence type="ECO:0000313" key="1">
    <source>
        <dbReference type="EMBL" id="ORE13349.1"/>
    </source>
</evidence>
<name>A0A1X0RMU5_RHIZD</name>
<sequence length="51" mass="6587">MSSRRSFWCWFDRLTFYYIDILYHRFFHYSIANLWLFTRHYLFLNFGACFL</sequence>
<dbReference type="EMBL" id="KV921544">
    <property type="protein sequence ID" value="ORE13349.1"/>
    <property type="molecule type" value="Genomic_DNA"/>
</dbReference>
<reference evidence="1 2" key="1">
    <citation type="journal article" date="2016" name="Proc. Natl. Acad. Sci. U.S.A.">
        <title>Lipid metabolic changes in an early divergent fungus govern the establishment of a mutualistic symbiosis with endobacteria.</title>
        <authorList>
            <person name="Lastovetsky O.A."/>
            <person name="Gaspar M.L."/>
            <person name="Mondo S.J."/>
            <person name="LaButti K.M."/>
            <person name="Sandor L."/>
            <person name="Grigoriev I.V."/>
            <person name="Henry S.A."/>
            <person name="Pawlowska T.E."/>
        </authorList>
    </citation>
    <scope>NUCLEOTIDE SEQUENCE [LARGE SCALE GENOMIC DNA]</scope>
    <source>
        <strain evidence="1 2">ATCC 11559</strain>
    </source>
</reference>
<gene>
    <name evidence="1" type="ORF">BCV71DRAFT_222508</name>
</gene>
<evidence type="ECO:0000313" key="2">
    <source>
        <dbReference type="Proteomes" id="UP000242381"/>
    </source>
</evidence>
<proteinExistence type="predicted"/>
<dbReference type="AlphaFoldDB" id="A0A1X0RMU5"/>
<organism evidence="1 2">
    <name type="scientific">Rhizopus microsporus</name>
    <dbReference type="NCBI Taxonomy" id="58291"/>
    <lineage>
        <taxon>Eukaryota</taxon>
        <taxon>Fungi</taxon>
        <taxon>Fungi incertae sedis</taxon>
        <taxon>Mucoromycota</taxon>
        <taxon>Mucoromycotina</taxon>
        <taxon>Mucoromycetes</taxon>
        <taxon>Mucorales</taxon>
        <taxon>Mucorineae</taxon>
        <taxon>Rhizopodaceae</taxon>
        <taxon>Rhizopus</taxon>
    </lineage>
</organism>
<dbReference type="Proteomes" id="UP000242381">
    <property type="component" value="Unassembled WGS sequence"/>
</dbReference>
<accession>A0A1X0RMU5</accession>